<evidence type="ECO:0000259" key="3">
    <source>
        <dbReference type="PROSITE" id="PS51123"/>
    </source>
</evidence>
<organism evidence="4 5">
    <name type="scientific">Duganella guangzhouensis</name>
    <dbReference type="NCBI Taxonomy" id="2666084"/>
    <lineage>
        <taxon>Bacteria</taxon>
        <taxon>Pseudomonadati</taxon>
        <taxon>Pseudomonadota</taxon>
        <taxon>Betaproteobacteria</taxon>
        <taxon>Burkholderiales</taxon>
        <taxon>Oxalobacteraceae</taxon>
        <taxon>Telluria group</taxon>
        <taxon>Duganella</taxon>
    </lineage>
</organism>
<name>A0A6I2KZQ5_9BURK</name>
<dbReference type="CDD" id="cd07185">
    <property type="entry name" value="OmpA_C-like"/>
    <property type="match status" value="1"/>
</dbReference>
<dbReference type="PANTHER" id="PTHR30329">
    <property type="entry name" value="STATOR ELEMENT OF FLAGELLAR MOTOR COMPLEX"/>
    <property type="match status" value="1"/>
</dbReference>
<evidence type="ECO:0000256" key="2">
    <source>
        <dbReference type="SAM" id="MobiDB-lite"/>
    </source>
</evidence>
<dbReference type="RefSeq" id="WP_154378301.1">
    <property type="nucleotide sequence ID" value="NZ_WKJK01000008.1"/>
</dbReference>
<feature type="region of interest" description="Disordered" evidence="2">
    <location>
        <begin position="279"/>
        <end position="311"/>
    </location>
</feature>
<comment type="caution">
    <text evidence="4">The sequence shown here is derived from an EMBL/GenBank/DDBJ whole genome shotgun (WGS) entry which is preliminary data.</text>
</comment>
<dbReference type="Pfam" id="PF13488">
    <property type="entry name" value="Gly-zipper_Omp"/>
    <property type="match status" value="1"/>
</dbReference>
<dbReference type="Pfam" id="PF00691">
    <property type="entry name" value="OmpA"/>
    <property type="match status" value="1"/>
</dbReference>
<evidence type="ECO:0000256" key="1">
    <source>
        <dbReference type="PROSITE-ProRule" id="PRU00473"/>
    </source>
</evidence>
<protein>
    <submittedName>
        <fullName evidence="4">OmpA family protein</fullName>
    </submittedName>
</protein>
<dbReference type="AlphaFoldDB" id="A0A6I2KZQ5"/>
<evidence type="ECO:0000313" key="5">
    <source>
        <dbReference type="Proteomes" id="UP000433309"/>
    </source>
</evidence>
<proteinExistence type="predicted"/>
<evidence type="ECO:0000313" key="4">
    <source>
        <dbReference type="EMBL" id="MRW91675.1"/>
    </source>
</evidence>
<reference evidence="4 5" key="1">
    <citation type="submission" date="2019-11" db="EMBL/GenBank/DDBJ databases">
        <title>Novel species isolated from a subtropical stream in China.</title>
        <authorList>
            <person name="Lu H."/>
        </authorList>
    </citation>
    <scope>NUCLEOTIDE SEQUENCE [LARGE SCALE GENOMIC DNA]</scope>
    <source>
        <strain evidence="4 5">FT80W</strain>
    </source>
</reference>
<gene>
    <name evidence="4" type="ORF">GJ699_16910</name>
</gene>
<accession>A0A6I2KZQ5</accession>
<sequence>MKTRYVIAVASVSLLNGCATDPRTGQPSLQETFASKDPCSNNARNLGIAGGVILGILVANQVSHSDRARIAGAVAGATVGGLIGQDMDRRRCELARIAQQYDLQLKTSTVLSNGAVVPDTNRKDAAGMVVEVHEPAGRPGHFDSNSDQLTQAAQSYFSAIADAYHQRASSSGGVQRKILLIGHTDDTGDTRLNADLSERRARTVAAYMEKRGIPPASLYYQGAGEAYPIADNSSEPGRAQNRRVEIVEVADSATFNRYLADRKPRYDLYRTTEASAVARLDVAPPQTKAAPARPSAPANTTPPASDGIDFGGTPFSGTAAIDIGKPAEASRLFSLISAAHADAPAIITDCSRDRPRIANSVKTLADGKTYRTSEYLPGLYGKTWADLVNGHLVVLNKVSVLASEGAAANLPEFKVYPNYKPANSAIAAINATPDVNTYLGDKGVLYRMFLKDKGGLLCADVVFGKDGGNSAHGGRLIYSRGARLMSADFKPSINRRGSP</sequence>
<dbReference type="SUPFAM" id="SSF103088">
    <property type="entry name" value="OmpA-like"/>
    <property type="match status" value="1"/>
</dbReference>
<dbReference type="PANTHER" id="PTHR30329:SF21">
    <property type="entry name" value="LIPOPROTEIN YIAD-RELATED"/>
    <property type="match status" value="1"/>
</dbReference>
<feature type="compositionally biased region" description="Low complexity" evidence="2">
    <location>
        <begin position="289"/>
        <end position="305"/>
    </location>
</feature>
<feature type="domain" description="OmpA-like" evidence="3">
    <location>
        <begin position="129"/>
        <end position="252"/>
    </location>
</feature>
<dbReference type="InterPro" id="IPR036737">
    <property type="entry name" value="OmpA-like_sf"/>
</dbReference>
<dbReference type="Proteomes" id="UP000433309">
    <property type="component" value="Unassembled WGS sequence"/>
</dbReference>
<dbReference type="EMBL" id="WKJK01000008">
    <property type="protein sequence ID" value="MRW91675.1"/>
    <property type="molecule type" value="Genomic_DNA"/>
</dbReference>
<dbReference type="GO" id="GO:0016020">
    <property type="term" value="C:membrane"/>
    <property type="evidence" value="ECO:0007669"/>
    <property type="project" value="UniProtKB-UniRule"/>
</dbReference>
<dbReference type="PROSITE" id="PS51123">
    <property type="entry name" value="OMPA_2"/>
    <property type="match status" value="1"/>
</dbReference>
<dbReference type="InterPro" id="IPR039567">
    <property type="entry name" value="Gly-zipper"/>
</dbReference>
<keyword evidence="5" id="KW-1185">Reference proteome</keyword>
<dbReference type="InterPro" id="IPR006665">
    <property type="entry name" value="OmpA-like"/>
</dbReference>
<dbReference type="InterPro" id="IPR050330">
    <property type="entry name" value="Bact_OuterMem_StrucFunc"/>
</dbReference>
<keyword evidence="1" id="KW-0472">Membrane</keyword>
<dbReference type="Gene3D" id="3.30.1330.60">
    <property type="entry name" value="OmpA-like domain"/>
    <property type="match status" value="1"/>
</dbReference>